<evidence type="ECO:0000313" key="5">
    <source>
        <dbReference type="Proteomes" id="UP001285263"/>
    </source>
</evidence>
<gene>
    <name evidence="4" type="primary">phnD</name>
    <name evidence="4" type="ORF">SNE35_04575</name>
</gene>
<dbReference type="NCBIfam" id="TIGR01098">
    <property type="entry name" value="3A0109s03R"/>
    <property type="match status" value="1"/>
</dbReference>
<dbReference type="EMBL" id="JAXCLA010000002">
    <property type="protein sequence ID" value="MDY0743764.1"/>
    <property type="molecule type" value="Genomic_DNA"/>
</dbReference>
<keyword evidence="2 3" id="KW-0732">Signal</keyword>
<dbReference type="InterPro" id="IPR017797">
    <property type="entry name" value="Phosphnate-bd"/>
</dbReference>
<dbReference type="NCBIfam" id="TIGR03431">
    <property type="entry name" value="PhnD"/>
    <property type="match status" value="1"/>
</dbReference>
<dbReference type="Pfam" id="PF12974">
    <property type="entry name" value="Phosphonate-bd"/>
    <property type="match status" value="1"/>
</dbReference>
<sequence>MIRRHTLALLTGLLGLVSTVAHAQTREISFGFISTESSGNLRTAWQPLLQDMEKATGLTVKSFFATDYAGIIEAMRFNKIQVAWMGNKSAMEAVDRSNGEVFAKTVGKDGTEGYYSLLIVHKDSPLKSLDDVLRQHAALSLGFGDPNSTSGTAVPGLFAFGQNKLDPLRDFKRTIRASHEANLLAIVNRQVDVATNNTENTSRFEKTHPEEAKVVREIWRSPLIPSDPLVWRKDLDAVTKKQIRDFLVAYGRDAREKAILANIEYSAIRPSSDAQLVPIRQIELARERARVETDSTLDAEEKTRKLKELDSRLAELSRASQG</sequence>
<evidence type="ECO:0000256" key="2">
    <source>
        <dbReference type="ARBA" id="ARBA00022729"/>
    </source>
</evidence>
<dbReference type="Proteomes" id="UP001285263">
    <property type="component" value="Unassembled WGS sequence"/>
</dbReference>
<name>A0ABU5DBV7_9BURK</name>
<dbReference type="InterPro" id="IPR005770">
    <property type="entry name" value="PhnD"/>
</dbReference>
<dbReference type="Gene3D" id="1.20.58.90">
    <property type="match status" value="1"/>
</dbReference>
<feature type="chain" id="PRO_5045491842" evidence="3">
    <location>
        <begin position="24"/>
        <end position="322"/>
    </location>
</feature>
<evidence type="ECO:0000256" key="3">
    <source>
        <dbReference type="SAM" id="SignalP"/>
    </source>
</evidence>
<dbReference type="SUPFAM" id="SSF53850">
    <property type="entry name" value="Periplasmic binding protein-like II"/>
    <property type="match status" value="1"/>
</dbReference>
<comment type="caution">
    <text evidence="4">The sequence shown here is derived from an EMBL/GenBank/DDBJ whole genome shotgun (WGS) entry which is preliminary data.</text>
</comment>
<comment type="similarity">
    <text evidence="1">Belongs to the phosphate/phosphite/phosphonate binding protein family.</text>
</comment>
<organism evidence="4 5">
    <name type="scientific">Roseateles agri</name>
    <dbReference type="NCBI Taxonomy" id="3098619"/>
    <lineage>
        <taxon>Bacteria</taxon>
        <taxon>Pseudomonadati</taxon>
        <taxon>Pseudomonadota</taxon>
        <taxon>Betaproteobacteria</taxon>
        <taxon>Burkholderiales</taxon>
        <taxon>Sphaerotilaceae</taxon>
        <taxon>Roseateles</taxon>
    </lineage>
</organism>
<dbReference type="RefSeq" id="WP_320421681.1">
    <property type="nucleotide sequence ID" value="NZ_JAXCLA010000002.1"/>
</dbReference>
<dbReference type="PANTHER" id="PTHR35841:SF1">
    <property type="entry name" value="PHOSPHONATES-BINDING PERIPLASMIC PROTEIN"/>
    <property type="match status" value="1"/>
</dbReference>
<evidence type="ECO:0000313" key="4">
    <source>
        <dbReference type="EMBL" id="MDY0743764.1"/>
    </source>
</evidence>
<dbReference type="Gene3D" id="3.40.190.10">
    <property type="entry name" value="Periplasmic binding protein-like II"/>
    <property type="match status" value="2"/>
</dbReference>
<dbReference type="PANTHER" id="PTHR35841">
    <property type="entry name" value="PHOSPHONATES-BINDING PERIPLASMIC PROTEIN"/>
    <property type="match status" value="1"/>
</dbReference>
<evidence type="ECO:0000256" key="1">
    <source>
        <dbReference type="ARBA" id="ARBA00007162"/>
    </source>
</evidence>
<feature type="signal peptide" evidence="3">
    <location>
        <begin position="1"/>
        <end position="23"/>
    </location>
</feature>
<protein>
    <submittedName>
        <fullName evidence="4">Phosphonate ABC transporter substrate-binding protein</fullName>
    </submittedName>
</protein>
<keyword evidence="5" id="KW-1185">Reference proteome</keyword>
<accession>A0ABU5DBV7</accession>
<reference evidence="4 5" key="1">
    <citation type="submission" date="2023-11" db="EMBL/GenBank/DDBJ databases">
        <title>Paucibacter sp. nov., isolated from fresh soil in Korea.</title>
        <authorList>
            <person name="Le N.T.T."/>
        </authorList>
    </citation>
    <scope>NUCLEOTIDE SEQUENCE [LARGE SCALE GENOMIC DNA]</scope>
    <source>
        <strain evidence="4 5">R3-3</strain>
    </source>
</reference>
<proteinExistence type="inferred from homology"/>